<organism evidence="2 3">
    <name type="scientific">Streptomyces lunaelactis</name>
    <dbReference type="NCBI Taxonomy" id="1535768"/>
    <lineage>
        <taxon>Bacteria</taxon>
        <taxon>Bacillati</taxon>
        <taxon>Actinomycetota</taxon>
        <taxon>Actinomycetes</taxon>
        <taxon>Kitasatosporales</taxon>
        <taxon>Streptomycetaceae</taxon>
        <taxon>Streptomyces</taxon>
    </lineage>
</organism>
<gene>
    <name evidence="2" type="ORF">SLUN_38780</name>
</gene>
<proteinExistence type="predicted"/>
<keyword evidence="1" id="KW-1133">Transmembrane helix</keyword>
<accession>A0A2R4TFU1</accession>
<evidence type="ECO:0000256" key="1">
    <source>
        <dbReference type="SAM" id="Phobius"/>
    </source>
</evidence>
<dbReference type="GeneID" id="55661180"/>
<dbReference type="KEGG" id="slk:SLUN_38780"/>
<keyword evidence="1" id="KW-0812">Transmembrane</keyword>
<geneLocation type="plasmid" evidence="3">
    <name>pslun2</name>
</geneLocation>
<keyword evidence="2" id="KW-0614">Plasmid</keyword>
<evidence type="ECO:0000313" key="3">
    <source>
        <dbReference type="Proteomes" id="UP000244201"/>
    </source>
</evidence>
<dbReference type="OrthoDB" id="4219308at2"/>
<evidence type="ECO:0000313" key="2">
    <source>
        <dbReference type="EMBL" id="AVZ77976.1"/>
    </source>
</evidence>
<dbReference type="Proteomes" id="UP000244201">
    <property type="component" value="Plasmid pSLUN2"/>
</dbReference>
<dbReference type="EMBL" id="CP026306">
    <property type="protein sequence ID" value="AVZ77976.1"/>
    <property type="molecule type" value="Genomic_DNA"/>
</dbReference>
<sequence length="219" mass="23180">MYQLPPAPGEMPTPTTPMDFLRTHQAYVATTVSAGTLLLLARVWNAQGAQHDTGAAALMIAFGAASGALAFRMDDATAQATAAGGALTFGALAVAVYADPIAPSLIIWAVALIASCILIGRSHREDHREEKTHRYDMEARRLERGVDLSIAQVSAQARIEVAREQSAAVAAIEAAMAHRAALNSGGHIDPVAMLRATGQLPQLPQLSVVHDDDRDRRTA</sequence>
<dbReference type="RefSeq" id="WP_108155265.1">
    <property type="nucleotide sequence ID" value="NZ_CP026306.1"/>
</dbReference>
<reference evidence="2 3" key="1">
    <citation type="submission" date="2018-01" db="EMBL/GenBank/DDBJ databases">
        <title>Complete genome sequence of Streptomyces lunaelactis MM109T, a Ferroverdin A producer isolated from cave moonmilk deposits.</title>
        <authorList>
            <person name="Naome A."/>
            <person name="Martinet L."/>
            <person name="Maciejewska M."/>
            <person name="Anderssen S."/>
            <person name="Adam D."/>
            <person name="Tenconi E."/>
            <person name="Deflandre B."/>
            <person name="Arguelles-Arias A."/>
            <person name="Calusinska M."/>
            <person name="Copieters W."/>
            <person name="Karim L."/>
            <person name="Hanikenne M."/>
            <person name="Baurain D."/>
            <person name="van Wezel G."/>
            <person name="Smargiasso N."/>
            <person name="de Pauw E."/>
            <person name="Delfosse P."/>
            <person name="Rigali S."/>
        </authorList>
    </citation>
    <scope>NUCLEOTIDE SEQUENCE [LARGE SCALE GENOMIC DNA]</scope>
    <source>
        <strain evidence="2 3">MM109</strain>
        <plasmid evidence="3">Plasmid pslun2</plasmid>
    </source>
</reference>
<feature type="transmembrane region" description="Helical" evidence="1">
    <location>
        <begin position="26"/>
        <end position="44"/>
    </location>
</feature>
<feature type="transmembrane region" description="Helical" evidence="1">
    <location>
        <begin position="56"/>
        <end position="73"/>
    </location>
</feature>
<name>A0A2R4TFU1_9ACTN</name>
<keyword evidence="3" id="KW-1185">Reference proteome</keyword>
<dbReference type="AlphaFoldDB" id="A0A2R4TFU1"/>
<keyword evidence="1" id="KW-0472">Membrane</keyword>
<feature type="transmembrane region" description="Helical" evidence="1">
    <location>
        <begin position="104"/>
        <end position="121"/>
    </location>
</feature>
<protein>
    <submittedName>
        <fullName evidence="2">Uncharacterized protein</fullName>
    </submittedName>
</protein>